<keyword evidence="1" id="KW-0812">Transmembrane</keyword>
<proteinExistence type="predicted"/>
<organism evidence="2 3">
    <name type="scientific">Psychrobacillus glaciei</name>
    <dbReference type="NCBI Taxonomy" id="2283160"/>
    <lineage>
        <taxon>Bacteria</taxon>
        <taxon>Bacillati</taxon>
        <taxon>Bacillota</taxon>
        <taxon>Bacilli</taxon>
        <taxon>Bacillales</taxon>
        <taxon>Bacillaceae</taxon>
        <taxon>Psychrobacillus</taxon>
    </lineage>
</organism>
<keyword evidence="3" id="KW-1185">Reference proteome</keyword>
<feature type="transmembrane region" description="Helical" evidence="1">
    <location>
        <begin position="98"/>
        <end position="122"/>
    </location>
</feature>
<feature type="transmembrane region" description="Helical" evidence="1">
    <location>
        <begin position="201"/>
        <end position="220"/>
    </location>
</feature>
<gene>
    <name evidence="2" type="ORF">PB01_04075</name>
</gene>
<dbReference type="Proteomes" id="UP000325517">
    <property type="component" value="Chromosome"/>
</dbReference>
<feature type="transmembrane region" description="Helical" evidence="1">
    <location>
        <begin position="40"/>
        <end position="58"/>
    </location>
</feature>
<keyword evidence="1" id="KW-0472">Membrane</keyword>
<feature type="transmembrane region" description="Helical" evidence="1">
    <location>
        <begin position="226"/>
        <end position="246"/>
    </location>
</feature>
<reference evidence="2 3" key="1">
    <citation type="submission" date="2018-07" db="EMBL/GenBank/DDBJ databases">
        <title>Complete genome sequence of Psychrobacillus sp. PB01, isolated from iceberg, and comparative genome analysis of Psychrobacillus strains.</title>
        <authorList>
            <person name="Lee P.C."/>
        </authorList>
    </citation>
    <scope>NUCLEOTIDE SEQUENCE [LARGE SCALE GENOMIC DNA]</scope>
    <source>
        <strain evidence="2 3">PB01</strain>
    </source>
</reference>
<sequence length="323" mass="37206">MRDDQSIIKNKEIFSAIFFSLIAVGATTSLLILIKNLVSFNFLVLTYPVVVSCIYVILSKKVENGITILISNTISSYGISCFFVFVINKMNILSTFSIYNGILAITWLCTIGISLLFTSIPYSGFQLGYQRFLQEKNGIQNDIHILKRNVTNVDQLSDEDILHLINPLRAIKMEKYITRVLPGVVTRYNLHEKRKEMKVNTWFLVFCATLLYTVFSLNVYKAPTNSYIFGLLIGAFVYCLLTYRVVSIILNKNMVKYVNNKIIYPFNKLNEERNALIKTLKENLLDRGNTQLTQEDFERLYLNNIENRKSKLDTPHDLTIQNV</sequence>
<dbReference type="KEGG" id="psyo:PB01_04075"/>
<dbReference type="EMBL" id="CP031223">
    <property type="protein sequence ID" value="QFF98059.1"/>
    <property type="molecule type" value="Genomic_DNA"/>
</dbReference>
<protein>
    <submittedName>
        <fullName evidence="2">Uncharacterized protein</fullName>
    </submittedName>
</protein>
<dbReference type="AlphaFoldDB" id="A0A5J6SK30"/>
<dbReference type="OrthoDB" id="2966604at2"/>
<name>A0A5J6SK30_9BACI</name>
<keyword evidence="1" id="KW-1133">Transmembrane helix</keyword>
<feature type="transmembrane region" description="Helical" evidence="1">
    <location>
        <begin position="12"/>
        <end position="34"/>
    </location>
</feature>
<accession>A0A5J6SK30</accession>
<evidence type="ECO:0000313" key="3">
    <source>
        <dbReference type="Proteomes" id="UP000325517"/>
    </source>
</evidence>
<dbReference type="RefSeq" id="WP_151699004.1">
    <property type="nucleotide sequence ID" value="NZ_CP031223.1"/>
</dbReference>
<evidence type="ECO:0000256" key="1">
    <source>
        <dbReference type="SAM" id="Phobius"/>
    </source>
</evidence>
<feature type="transmembrane region" description="Helical" evidence="1">
    <location>
        <begin position="65"/>
        <end position="86"/>
    </location>
</feature>
<evidence type="ECO:0000313" key="2">
    <source>
        <dbReference type="EMBL" id="QFF98059.1"/>
    </source>
</evidence>